<dbReference type="Proteomes" id="UP000030111">
    <property type="component" value="Unassembled WGS sequence"/>
</dbReference>
<dbReference type="eggNOG" id="COG3440">
    <property type="taxonomic scope" value="Bacteria"/>
</dbReference>
<comment type="caution">
    <text evidence="2">The sequence shown here is derived from an EMBL/GenBank/DDBJ whole genome shotgun (WGS) entry which is preliminary data.</text>
</comment>
<evidence type="ECO:0000313" key="3">
    <source>
        <dbReference type="Proteomes" id="UP000030111"/>
    </source>
</evidence>
<dbReference type="EMBL" id="JRLY01000020">
    <property type="protein sequence ID" value="KGO91361.1"/>
    <property type="molecule type" value="Genomic_DNA"/>
</dbReference>
<evidence type="ECO:0000259" key="1">
    <source>
        <dbReference type="Pfam" id="PF13391"/>
    </source>
</evidence>
<keyword evidence="2" id="KW-0540">Nuclease</keyword>
<feature type="domain" description="HNH nuclease" evidence="1">
    <location>
        <begin position="152"/>
        <end position="203"/>
    </location>
</feature>
<proteinExistence type="predicted"/>
<sequence>MAEKRVLWTKEELILAFNLYLKIEFGKTHASNPRIIELGNLMGRTPASIVMRLGNFASIDPYHQNRGVGGLKNGTNQVQPIWDEFFTNQEELIFRSEQILAERQHLSIEDKYVDLLSDLKDVKGETKLRLVKTRVNQSVFRQIVLNNYSSKCAVTGIDIPDLLFASHILPWSKHEKERLNPENGICLSALYDRAFDKGYIAFDRNYKVLLSSSLKNKKDSEYYAQHFAPIADKLIRQPVKYYPNQLFLEQHRDTIFDKK</sequence>
<dbReference type="OrthoDB" id="67788at2"/>
<name>A0A0A2MIE1_9FLAO</name>
<keyword evidence="3" id="KW-1185">Reference proteome</keyword>
<keyword evidence="2" id="KW-0255">Endonuclease</keyword>
<gene>
    <name evidence="2" type="ORF">Q766_18230</name>
</gene>
<dbReference type="GO" id="GO:0004519">
    <property type="term" value="F:endonuclease activity"/>
    <property type="evidence" value="ECO:0007669"/>
    <property type="project" value="UniProtKB-KW"/>
</dbReference>
<accession>A0A0A2MIE1</accession>
<dbReference type="STRING" id="1121898.GCA_000422725_02287"/>
<protein>
    <submittedName>
        <fullName evidence="2">Restriction endonuclease</fullName>
    </submittedName>
</protein>
<organism evidence="2 3">
    <name type="scientific">Flavobacterium subsaxonicum WB 4.1-42 = DSM 21790</name>
    <dbReference type="NCBI Taxonomy" id="1121898"/>
    <lineage>
        <taxon>Bacteria</taxon>
        <taxon>Pseudomonadati</taxon>
        <taxon>Bacteroidota</taxon>
        <taxon>Flavobacteriia</taxon>
        <taxon>Flavobacteriales</taxon>
        <taxon>Flavobacteriaceae</taxon>
        <taxon>Flavobacterium</taxon>
    </lineage>
</organism>
<keyword evidence="2" id="KW-0378">Hydrolase</keyword>
<dbReference type="Pfam" id="PF13391">
    <property type="entry name" value="HNH_2"/>
    <property type="match status" value="1"/>
</dbReference>
<dbReference type="AlphaFoldDB" id="A0A0A2MIE1"/>
<evidence type="ECO:0000313" key="2">
    <source>
        <dbReference type="EMBL" id="KGO91361.1"/>
    </source>
</evidence>
<dbReference type="RefSeq" id="WP_026992657.1">
    <property type="nucleotide sequence ID" value="NZ_JRLY01000020.1"/>
</dbReference>
<dbReference type="InterPro" id="IPR003615">
    <property type="entry name" value="HNH_nuc"/>
</dbReference>
<reference evidence="2 3" key="1">
    <citation type="submission" date="2013-09" db="EMBL/GenBank/DDBJ databases">
        <authorList>
            <person name="Zeng Z."/>
            <person name="Chen C."/>
        </authorList>
    </citation>
    <scope>NUCLEOTIDE SEQUENCE [LARGE SCALE GENOMIC DNA]</scope>
    <source>
        <strain evidence="2 3">WB 4.1-42</strain>
    </source>
</reference>